<sequence length="121" mass="13377">MINGFEGINIAVENPEQFVRFYSEQLGVPLVFEGHGGYVGAKLAFSRHDPGIIVWSNANDDVATHGLTEFVFRSDDLDKTYEKLKLNGVDIQPPFMADWGGKELRCADPEGNSVLILEGAY</sequence>
<evidence type="ECO:0000313" key="2">
    <source>
        <dbReference type="EMBL" id="AQY52236.1"/>
    </source>
</evidence>
<dbReference type="InterPro" id="IPR029068">
    <property type="entry name" value="Glyas_Bleomycin-R_OHBP_Dase"/>
</dbReference>
<evidence type="ECO:0000313" key="5">
    <source>
        <dbReference type="Proteomes" id="UP000564536"/>
    </source>
</evidence>
<dbReference type="SUPFAM" id="SSF54593">
    <property type="entry name" value="Glyoxalase/Bleomycin resistance protein/Dihydroxybiphenyl dioxygenase"/>
    <property type="match status" value="1"/>
</dbReference>
<evidence type="ECO:0000313" key="3">
    <source>
        <dbReference type="EMBL" id="MBC1500206.1"/>
    </source>
</evidence>
<dbReference type="PROSITE" id="PS51819">
    <property type="entry name" value="VOC"/>
    <property type="match status" value="1"/>
</dbReference>
<reference evidence="2" key="2">
    <citation type="submission" date="2015-03" db="EMBL/GenBank/DDBJ databases">
        <authorList>
            <person name="Murphy D."/>
        </authorList>
    </citation>
    <scope>NUCLEOTIDE SEQUENCE [LARGE SCALE GENOMIC DNA]</scope>
    <source>
        <strain evidence="2">WS 4560</strain>
    </source>
</reference>
<reference evidence="4" key="1">
    <citation type="submission" date="2015-03" db="EMBL/GenBank/DDBJ databases">
        <authorList>
            <person name="Ferrari E."/>
            <person name="Walter M.C."/>
            <person name="Huptas C."/>
            <person name="Scherer S."/>
            <person name="Mueller-Herbst S."/>
        </authorList>
    </citation>
    <scope>NUCLEOTIDE SEQUENCE [LARGE SCALE GENOMIC DNA]</scope>
    <source>
        <strain evidence="4">LWP01</strain>
    </source>
</reference>
<proteinExistence type="predicted"/>
<dbReference type="GO" id="GO:0051213">
    <property type="term" value="F:dioxygenase activity"/>
    <property type="evidence" value="ECO:0007669"/>
    <property type="project" value="UniProtKB-KW"/>
</dbReference>
<dbReference type="EMBL" id="JAARRL010000007">
    <property type="protein sequence ID" value="MBC1500206.1"/>
    <property type="molecule type" value="Genomic_DNA"/>
</dbReference>
<dbReference type="InterPro" id="IPR004360">
    <property type="entry name" value="Glyas_Fos-R_dOase_dom"/>
</dbReference>
<keyword evidence="3" id="KW-0223">Dioxygenase</keyword>
<evidence type="ECO:0000313" key="4">
    <source>
        <dbReference type="Proteomes" id="UP000223060"/>
    </source>
</evidence>
<dbReference type="Proteomes" id="UP000223060">
    <property type="component" value="Chromosome"/>
</dbReference>
<dbReference type="Gene3D" id="3.10.180.10">
    <property type="entry name" value="2,3-Dihydroxybiphenyl 1,2-Dioxygenase, domain 1"/>
    <property type="match status" value="1"/>
</dbReference>
<dbReference type="Proteomes" id="UP000564536">
    <property type="component" value="Unassembled WGS sequence"/>
</dbReference>
<feature type="domain" description="VOC" evidence="1">
    <location>
        <begin position="4"/>
        <end position="119"/>
    </location>
</feature>
<protein>
    <submittedName>
        <fullName evidence="3">Glyoxalase/bleomycin resistance/dioxygenase family protein</fullName>
    </submittedName>
</protein>
<organism evidence="2 4">
    <name type="scientific">Listeria weihenstephanensis</name>
    <dbReference type="NCBI Taxonomy" id="1006155"/>
    <lineage>
        <taxon>Bacteria</taxon>
        <taxon>Bacillati</taxon>
        <taxon>Bacillota</taxon>
        <taxon>Bacilli</taxon>
        <taxon>Bacillales</taxon>
        <taxon>Listeriaceae</taxon>
        <taxon>Listeria</taxon>
    </lineage>
</organism>
<dbReference type="RefSeq" id="WP_036060752.1">
    <property type="nucleotide sequence ID" value="NZ_CP011102.1"/>
</dbReference>
<dbReference type="Pfam" id="PF00903">
    <property type="entry name" value="Glyoxalase"/>
    <property type="match status" value="1"/>
</dbReference>
<dbReference type="InterPro" id="IPR037523">
    <property type="entry name" value="VOC_core"/>
</dbReference>
<dbReference type="AlphaFoldDB" id="A0A1S7FXS9"/>
<keyword evidence="4" id="KW-1185">Reference proteome</keyword>
<reference evidence="3 5" key="3">
    <citation type="submission" date="2020-03" db="EMBL/GenBank/DDBJ databases">
        <title>Soil Listeria distribution.</title>
        <authorList>
            <person name="Liao J."/>
            <person name="Wiedmann M."/>
        </authorList>
    </citation>
    <scope>NUCLEOTIDE SEQUENCE [LARGE SCALE GENOMIC DNA]</scope>
    <source>
        <strain evidence="3 5">FSL L7-1523</strain>
    </source>
</reference>
<evidence type="ECO:0000259" key="1">
    <source>
        <dbReference type="PROSITE" id="PS51819"/>
    </source>
</evidence>
<name>A0A1S7FXS9_9LIST</name>
<keyword evidence="3" id="KW-0560">Oxidoreductase</keyword>
<dbReference type="KEGG" id="lwi:UE46_15210"/>
<dbReference type="EMBL" id="CP011102">
    <property type="protein sequence ID" value="AQY52236.1"/>
    <property type="molecule type" value="Genomic_DNA"/>
</dbReference>
<accession>A0A1S7FXS9</accession>
<gene>
    <name evidence="3" type="ORF">HB943_06290</name>
    <name evidence="2" type="ORF">UE46_15210</name>
</gene>